<sequence>MDLFQAIINGQDEDAISHLIVAGNNVNYTNEEGVSCLEAAVKRGKSAIVNLLLTNGADPTLRNPLQPLYLAEVYIRTLTDYSITDDDKYATLSALLRHGLELELIDLYPCVPLLILQTIDLRLLLLLLANARDTRGRTILMIKDQNANSHFQELLDFGADPNEVNGQHELLTRSQYGPHISSMFKNSPLTYSMYTPQVTDNFKLLFNVSSSTNLATAFALAVEANWFCYQDYIVTRMFLSSIQRQHHAYRKFVDIFGDVFEIPYRSFGQDLDNFLNLEYAGGVTYLQIYLCSNVEEFLSNSKLCEFIVEDTNPIPQCLYMRTLLDKFGTLKKLCLIINQAENNLSRFILRYADRAPYLVVKHIMKHFSLEDIRSLANISSRPGNPLY</sequence>
<name>A0ACC2NNP9_9HYME</name>
<comment type="caution">
    <text evidence="1">The sequence shown here is derived from an EMBL/GenBank/DDBJ whole genome shotgun (WGS) entry which is preliminary data.</text>
</comment>
<accession>A0ACC2NNP9</accession>
<gene>
    <name evidence="1" type="ORF">QAD02_003785</name>
</gene>
<reference evidence="1" key="1">
    <citation type="submission" date="2023-04" db="EMBL/GenBank/DDBJ databases">
        <title>A chromosome-level genome assembly of the parasitoid wasp Eretmocerus hayati.</title>
        <authorList>
            <person name="Zhong Y."/>
            <person name="Liu S."/>
            <person name="Liu Y."/>
        </authorList>
    </citation>
    <scope>NUCLEOTIDE SEQUENCE</scope>
    <source>
        <strain evidence="1">ZJU_SS_LIU_2023</strain>
    </source>
</reference>
<dbReference type="Proteomes" id="UP001239111">
    <property type="component" value="Chromosome 3"/>
</dbReference>
<proteinExistence type="predicted"/>
<protein>
    <submittedName>
        <fullName evidence="1">Uncharacterized protein</fullName>
    </submittedName>
</protein>
<keyword evidence="2" id="KW-1185">Reference proteome</keyword>
<evidence type="ECO:0000313" key="2">
    <source>
        <dbReference type="Proteomes" id="UP001239111"/>
    </source>
</evidence>
<dbReference type="EMBL" id="CM056743">
    <property type="protein sequence ID" value="KAJ8672526.1"/>
    <property type="molecule type" value="Genomic_DNA"/>
</dbReference>
<organism evidence="1 2">
    <name type="scientific">Eretmocerus hayati</name>
    <dbReference type="NCBI Taxonomy" id="131215"/>
    <lineage>
        <taxon>Eukaryota</taxon>
        <taxon>Metazoa</taxon>
        <taxon>Ecdysozoa</taxon>
        <taxon>Arthropoda</taxon>
        <taxon>Hexapoda</taxon>
        <taxon>Insecta</taxon>
        <taxon>Pterygota</taxon>
        <taxon>Neoptera</taxon>
        <taxon>Endopterygota</taxon>
        <taxon>Hymenoptera</taxon>
        <taxon>Apocrita</taxon>
        <taxon>Proctotrupomorpha</taxon>
        <taxon>Chalcidoidea</taxon>
        <taxon>Aphelinidae</taxon>
        <taxon>Aphelininae</taxon>
        <taxon>Eretmocerus</taxon>
    </lineage>
</organism>
<evidence type="ECO:0000313" key="1">
    <source>
        <dbReference type="EMBL" id="KAJ8672526.1"/>
    </source>
</evidence>